<protein>
    <recommendedName>
        <fullName evidence="3">TRIO salivary gland protein</fullName>
    </recommendedName>
</protein>
<evidence type="ECO:0000313" key="2">
    <source>
        <dbReference type="EnsemblMetazoa" id="AFUN007820-PA"/>
    </source>
</evidence>
<dbReference type="VEuPathDB" id="VectorBase:AFUN2_003088"/>
<dbReference type="STRING" id="62324.A0A182RNI9"/>
<name>A0A182RNI9_ANOFN</name>
<organism evidence="2">
    <name type="scientific">Anopheles funestus</name>
    <name type="common">African malaria mosquito</name>
    <dbReference type="NCBI Taxonomy" id="62324"/>
    <lineage>
        <taxon>Eukaryota</taxon>
        <taxon>Metazoa</taxon>
        <taxon>Ecdysozoa</taxon>
        <taxon>Arthropoda</taxon>
        <taxon>Hexapoda</taxon>
        <taxon>Insecta</taxon>
        <taxon>Pterygota</taxon>
        <taxon>Neoptera</taxon>
        <taxon>Endopterygota</taxon>
        <taxon>Diptera</taxon>
        <taxon>Nematocera</taxon>
        <taxon>Culicoidea</taxon>
        <taxon>Culicidae</taxon>
        <taxon>Anophelinae</taxon>
        <taxon>Anopheles</taxon>
    </lineage>
</organism>
<dbReference type="AlphaFoldDB" id="A0A182RNI9"/>
<feature type="signal peptide" evidence="1">
    <location>
        <begin position="1"/>
        <end position="22"/>
    </location>
</feature>
<proteinExistence type="predicted"/>
<evidence type="ECO:0008006" key="3">
    <source>
        <dbReference type="Google" id="ProtNLM"/>
    </source>
</evidence>
<reference evidence="2" key="1">
    <citation type="submission" date="2020-05" db="UniProtKB">
        <authorList>
            <consortium name="EnsemblMetazoa"/>
        </authorList>
    </citation>
    <scope>IDENTIFICATION</scope>
    <source>
        <strain evidence="2">FUMOZ</strain>
    </source>
</reference>
<dbReference type="EnsemblMetazoa" id="AFUN007820-RA">
    <property type="protein sequence ID" value="AFUN007820-PA"/>
    <property type="gene ID" value="AFUN007820"/>
</dbReference>
<evidence type="ECO:0000256" key="1">
    <source>
        <dbReference type="SAM" id="SignalP"/>
    </source>
</evidence>
<accession>A0A182RNI9</accession>
<keyword evidence="1" id="KW-0732">Signal</keyword>
<sequence length="390" mass="43859">MFHFESVLFILLLSVFAQLGHAVGADDPNEAKEVCGLKQRPVQDSIKGWLKAFENCPLHKVCEKKEHTTQFNQVRLRCLLAHKSKPKPAGTTGEVPGVKDLLPKIDTAMNNMKAMFEPTKADLVELDKVLDQQIREAWNEVAALQTEVFLSTLASGRTERAVFYSILELGTNRKLDDRYQQSNVQELLNYAWALPLNTLQRNVYALIEKLVQTSKDPLLQTVYTVDVANMVNPALETQEKLINDHVQQLRDNIATNSFDTLVSIARRFPERFAYLIERLFKLPVGTKPKADTLPNVVKFIGQLPMAQQRLKAVDGLLQSLTVENGTLVSDVEYVYPLAKLAYDMQNLVVSPKKYQGADEMKEKFNTAVSGKSMQYYMQLLSNPPSSGVAA</sequence>
<feature type="chain" id="PRO_5030024272" description="TRIO salivary gland protein" evidence="1">
    <location>
        <begin position="23"/>
        <end position="390"/>
    </location>
</feature>
<dbReference type="VEuPathDB" id="VectorBase:AFUN007820"/>